<dbReference type="AlphaFoldDB" id="A0A9Q0K4K8"/>
<dbReference type="EMBL" id="JAMYWD010000009">
    <property type="protein sequence ID" value="KAJ4961218.1"/>
    <property type="molecule type" value="Genomic_DNA"/>
</dbReference>
<name>A0A9Q0K4K8_9MAGN</name>
<keyword evidence="1" id="KW-0472">Membrane</keyword>
<evidence type="ECO:0000313" key="2">
    <source>
        <dbReference type="EMBL" id="KAJ4961218.1"/>
    </source>
</evidence>
<keyword evidence="3" id="KW-1185">Reference proteome</keyword>
<dbReference type="Proteomes" id="UP001141806">
    <property type="component" value="Unassembled WGS sequence"/>
</dbReference>
<sequence>MEAYRVACFTKMLNICCTGHSSLQPNVEQNLLQNKFSCGVRYDSNYPSFPPDHKRDNPHREFYEISEEVCALWDDGPKVAWRHLLTETNESETNNSYKQALTRVERQARAVYRNHNESGINDEFLQLMAEKGCFILQVALCSLGGPMPYPLAEKTNNIALIKGLVRLMFSIQNQIPIVVLKDLMKQRFFRNVLKNGKWKRPNDLGRMILYDVLIEPVLDFKKRSRWQQQPITLLHALWLRLTGSVISNGSVEDKGLLYTSLSPVRSAVELQSAGIIFKSEEGMGTTQIKFQKRMLEARLYLPCIYMDEDTIELFKSLIHFEAEVGLDMNRREVSAYLMFIQELVCSPLDVKLLVTQGIIDTDLGFEKNIHLWVKSLRTLEVGNDHNLGAVRRQIRRYVQPSIRPKILNLIVIGFVLTLVQTIYTALSYHHPFNS</sequence>
<dbReference type="InterPro" id="IPR004158">
    <property type="entry name" value="DUF247_pln"/>
</dbReference>
<organism evidence="2 3">
    <name type="scientific">Protea cynaroides</name>
    <dbReference type="NCBI Taxonomy" id="273540"/>
    <lineage>
        <taxon>Eukaryota</taxon>
        <taxon>Viridiplantae</taxon>
        <taxon>Streptophyta</taxon>
        <taxon>Embryophyta</taxon>
        <taxon>Tracheophyta</taxon>
        <taxon>Spermatophyta</taxon>
        <taxon>Magnoliopsida</taxon>
        <taxon>Proteales</taxon>
        <taxon>Proteaceae</taxon>
        <taxon>Protea</taxon>
    </lineage>
</organism>
<keyword evidence="1" id="KW-0812">Transmembrane</keyword>
<dbReference type="OrthoDB" id="906165at2759"/>
<dbReference type="Pfam" id="PF03140">
    <property type="entry name" value="DUF247"/>
    <property type="match status" value="1"/>
</dbReference>
<feature type="transmembrane region" description="Helical" evidence="1">
    <location>
        <begin position="406"/>
        <end position="426"/>
    </location>
</feature>
<proteinExistence type="predicted"/>
<gene>
    <name evidence="2" type="ORF">NE237_021128</name>
</gene>
<accession>A0A9Q0K4K8</accession>
<evidence type="ECO:0000313" key="3">
    <source>
        <dbReference type="Proteomes" id="UP001141806"/>
    </source>
</evidence>
<reference evidence="2" key="1">
    <citation type="journal article" date="2023" name="Plant J.">
        <title>The genome of the king protea, Protea cynaroides.</title>
        <authorList>
            <person name="Chang J."/>
            <person name="Duong T.A."/>
            <person name="Schoeman C."/>
            <person name="Ma X."/>
            <person name="Roodt D."/>
            <person name="Barker N."/>
            <person name="Li Z."/>
            <person name="Van de Peer Y."/>
            <person name="Mizrachi E."/>
        </authorList>
    </citation>
    <scope>NUCLEOTIDE SEQUENCE</scope>
    <source>
        <tissue evidence="2">Young leaves</tissue>
    </source>
</reference>
<keyword evidence="1" id="KW-1133">Transmembrane helix</keyword>
<comment type="caution">
    <text evidence="2">The sequence shown here is derived from an EMBL/GenBank/DDBJ whole genome shotgun (WGS) entry which is preliminary data.</text>
</comment>
<dbReference type="PANTHER" id="PTHR31549:SF190">
    <property type="entry name" value="UPF0481 PROTEIN-RELATED"/>
    <property type="match status" value="1"/>
</dbReference>
<protein>
    <submittedName>
        <fullName evidence="2">Uncharacterized protein</fullName>
    </submittedName>
</protein>
<evidence type="ECO:0000256" key="1">
    <source>
        <dbReference type="SAM" id="Phobius"/>
    </source>
</evidence>
<dbReference type="PANTHER" id="PTHR31549">
    <property type="entry name" value="PROTEIN, PUTATIVE (DUF247)-RELATED-RELATED"/>
    <property type="match status" value="1"/>
</dbReference>